<organism evidence="1 2">
    <name type="scientific">Saccharolobus islandicus (strain L.S.2.15 / Lassen #1)</name>
    <name type="common">Sulfolobus islandicus</name>
    <dbReference type="NCBI Taxonomy" id="429572"/>
    <lineage>
        <taxon>Archaea</taxon>
        <taxon>Thermoproteota</taxon>
        <taxon>Thermoprotei</taxon>
        <taxon>Sulfolobales</taxon>
        <taxon>Sulfolobaceae</taxon>
        <taxon>Saccharolobus</taxon>
    </lineage>
</organism>
<accession>C3MP46</accession>
<sequence length="67" mass="7392">MAMLVDTMLEVWPKGLLLNAPVKLNPANNNVTVIFPPLSGMIPKNNYNLILTLSNGQSIKIVVIYKI</sequence>
<protein>
    <submittedName>
        <fullName evidence="1">Uncharacterized protein</fullName>
    </submittedName>
</protein>
<reference evidence="1 2" key="1">
    <citation type="journal article" date="2009" name="Proc. Natl. Acad. Sci. U.S.A.">
        <title>Biogeography of the Sulfolobus islandicus pan-genome.</title>
        <authorList>
            <person name="Reno M.L."/>
            <person name="Held N.L."/>
            <person name="Fields C.J."/>
            <person name="Burke P.V."/>
            <person name="Whitaker R.J."/>
        </authorList>
    </citation>
    <scope>NUCLEOTIDE SEQUENCE [LARGE SCALE GENOMIC DNA]</scope>
    <source>
        <strain evidence="2">L.S.2.15 / Lassen #1</strain>
    </source>
</reference>
<evidence type="ECO:0000313" key="1">
    <source>
        <dbReference type="EMBL" id="ACP35159.1"/>
    </source>
</evidence>
<name>C3MP46_SACI2</name>
<dbReference type="Proteomes" id="UP000001747">
    <property type="component" value="Chromosome"/>
</dbReference>
<proteinExistence type="predicted"/>
<dbReference type="EMBL" id="CP001399">
    <property type="protein sequence ID" value="ACP35159.1"/>
    <property type="molecule type" value="Genomic_DNA"/>
</dbReference>
<dbReference type="Pfam" id="PF06157">
    <property type="entry name" value="DUF973"/>
    <property type="match status" value="1"/>
</dbReference>
<evidence type="ECO:0000313" key="2">
    <source>
        <dbReference type="Proteomes" id="UP000001747"/>
    </source>
</evidence>
<dbReference type="AlphaFoldDB" id="C3MP46"/>
<dbReference type="HOGENOM" id="CLU_2802447_0_0_2"/>
<gene>
    <name evidence="1" type="ordered locus">LS215_1145</name>
</gene>
<dbReference type="KEGG" id="sis:LS215_1145"/>
<dbReference type="OrthoDB" id="43689at2157"/>
<dbReference type="InterPro" id="IPR009321">
    <property type="entry name" value="DUF973"/>
</dbReference>